<organism evidence="10 11">
    <name type="scientific">Papilio machaon</name>
    <name type="common">Old World swallowtail butterfly</name>
    <dbReference type="NCBI Taxonomy" id="76193"/>
    <lineage>
        <taxon>Eukaryota</taxon>
        <taxon>Metazoa</taxon>
        <taxon>Ecdysozoa</taxon>
        <taxon>Arthropoda</taxon>
        <taxon>Hexapoda</taxon>
        <taxon>Insecta</taxon>
        <taxon>Pterygota</taxon>
        <taxon>Neoptera</taxon>
        <taxon>Endopterygota</taxon>
        <taxon>Lepidoptera</taxon>
        <taxon>Glossata</taxon>
        <taxon>Ditrysia</taxon>
        <taxon>Papilionoidea</taxon>
        <taxon>Papilionidae</taxon>
        <taxon>Papilioninae</taxon>
        <taxon>Papilio</taxon>
    </lineage>
</organism>
<dbReference type="InterPro" id="IPR013598">
    <property type="entry name" value="Exportin-1/Importin-b-like"/>
</dbReference>
<evidence type="ECO:0000256" key="8">
    <source>
        <dbReference type="SAM" id="MobiDB-lite"/>
    </source>
</evidence>
<dbReference type="InterPro" id="IPR016024">
    <property type="entry name" value="ARM-type_fold"/>
</dbReference>
<gene>
    <name evidence="10" type="ORF">RR48_12262</name>
</gene>
<dbReference type="Pfam" id="PF03810">
    <property type="entry name" value="IBN_N"/>
    <property type="match status" value="1"/>
</dbReference>
<evidence type="ECO:0000313" key="10">
    <source>
        <dbReference type="EMBL" id="KPJ08509.1"/>
    </source>
</evidence>
<comment type="similarity">
    <text evidence="3">Belongs to the exportin family.</text>
</comment>
<dbReference type="AlphaFoldDB" id="A0A194QT65"/>
<dbReference type="EMBL" id="KQ461154">
    <property type="protein sequence ID" value="KPJ08509.1"/>
    <property type="molecule type" value="Genomic_DNA"/>
</dbReference>
<dbReference type="GO" id="GO:0005737">
    <property type="term" value="C:cytoplasm"/>
    <property type="evidence" value="ECO:0007669"/>
    <property type="project" value="UniProtKB-SubCell"/>
</dbReference>
<keyword evidence="11" id="KW-1185">Reference proteome</keyword>
<dbReference type="InterPro" id="IPR040016">
    <property type="entry name" value="XPO6"/>
</dbReference>
<evidence type="ECO:0000313" key="11">
    <source>
        <dbReference type="Proteomes" id="UP000053240"/>
    </source>
</evidence>
<keyword evidence="7" id="KW-0539">Nucleus</keyword>
<comment type="subcellular location">
    <subcellularLocation>
        <location evidence="2">Cytoplasm</location>
    </subcellularLocation>
    <subcellularLocation>
        <location evidence="1">Nucleus</location>
    </subcellularLocation>
</comment>
<keyword evidence="5" id="KW-0963">Cytoplasm</keyword>
<keyword evidence="6" id="KW-0653">Protein transport</keyword>
<dbReference type="Proteomes" id="UP000053240">
    <property type="component" value="Unassembled WGS sequence"/>
</dbReference>
<dbReference type="SUPFAM" id="SSF48371">
    <property type="entry name" value="ARM repeat"/>
    <property type="match status" value="1"/>
</dbReference>
<dbReference type="InterPro" id="IPR001494">
    <property type="entry name" value="Importin-beta_N"/>
</dbReference>
<proteinExistence type="inferred from homology"/>
<reference evidence="10 11" key="1">
    <citation type="journal article" date="2015" name="Nat. Commun.">
        <title>Outbred genome sequencing and CRISPR/Cas9 gene editing in butterflies.</title>
        <authorList>
            <person name="Li X."/>
            <person name="Fan D."/>
            <person name="Zhang W."/>
            <person name="Liu G."/>
            <person name="Zhang L."/>
            <person name="Zhao L."/>
            <person name="Fang X."/>
            <person name="Chen L."/>
            <person name="Dong Y."/>
            <person name="Chen Y."/>
            <person name="Ding Y."/>
            <person name="Zhao R."/>
            <person name="Feng M."/>
            <person name="Zhu Y."/>
            <person name="Feng Y."/>
            <person name="Jiang X."/>
            <person name="Zhu D."/>
            <person name="Xiang H."/>
            <person name="Feng X."/>
            <person name="Li S."/>
            <person name="Wang J."/>
            <person name="Zhang G."/>
            <person name="Kronforst M.R."/>
            <person name="Wang W."/>
        </authorList>
    </citation>
    <scope>NUCLEOTIDE SEQUENCE [LARGE SCALE GENOMIC DNA]</scope>
    <source>
        <strain evidence="10">Ya'a_city_454_Pm</strain>
        <tissue evidence="10">Whole body</tissue>
    </source>
</reference>
<evidence type="ECO:0000256" key="5">
    <source>
        <dbReference type="ARBA" id="ARBA00022490"/>
    </source>
</evidence>
<sequence>MDKYLRPERFDIDPSDSSGTRAWIHWRKTFESFISVQKPTAPETDAQSDNFGVDEALASLEMLMCEFFAPSTNNFRKREIESMLENFSNGRGSWKHCLLFLQKSQNQYVQMFILTTLENIINKLWISLSDNERTEIRLTLWNELMAKHEVMLYFIRNKLASLMIAIARYDWPHEYPDFFTNIVELLRSDGHRCLLGLILAQTASEELGAARDTGVMLPSTRRTQLERLMLKGMPQMLSALSDILEKNAQKEGQSNPPPSPTSGFPQTSALPDLLANAHDVCASDKALNMEIVVKCLTTLQHLFSWLPLSSHVPASLVTTVFYWGSIATQTQSGEAALAGLGGVCELLYRRYAPPSSAATALRLHHCSLRLLRHLTHASHHSLYQAHHDYLNKLAEFLKLFVSLHFKRLEAEPEFDAIEFLSYLFQYTFQVPTCTIFVNCLDIWIQFIDILKPEDTAKYWEALQALVNGVLNKIQFQHNKAQLQHLDNDICDDDGETEWQTFLKHCIECIARVADLAPLEVFTSVLERWQSLAGVYARAAGRGGVGGAGCAPGAAAAGAEPERLLAALLDLATLTRLLGRLAPALLAEAEGGRGATAGAALLERAAAALAGAALTRPHRAHSHTHAHAHAFVQVHAEMFACMGAWCCYATECNVPIQTMEGLFNSAVPFLIPHEMAEPPLLCHAAAHLLLSLSKNVKFSNDPILLVGDLYNHAQRSLHYLEPKEPPLLCHAAAHLLLSLSKNVKFSNDPILLVGDLYNHAQRSLHYLEPKVIYFVFNVLLCLAISIPSCESWVRIHPRRNSGLVARGAAVAVSVWGRGRVCGWWGRGAGAGGEAARALLAAWAGALPHAGPAAALPPLTDLLHAFAAAPTQPKKILAEGIQGAAETALRMLCEPAYAAAETEITDFFLALFTALLQQLGNFAYTAIDVFLEVAQKGESEASLERLVECVRLGVEAGGGGVRVRAVLELLHHHVLPRAQPHAPGLARAAHRLLASVLLYRWRYFFPHKCEEEEGARRTSELRGALAALGRALLSDDIDLLRTALTALDLLNTKWKLYHKASDIPVGVPGRVLVGVVTGRGRGMRRAGPGAGGGGVDFAAFRHAFLPAFLRSLPGLAPHHAALLNNFPSDTDLPSFTASCHHQAYQSLAENNNMLA</sequence>
<dbReference type="GO" id="GO:0005634">
    <property type="term" value="C:nucleus"/>
    <property type="evidence" value="ECO:0007669"/>
    <property type="project" value="UniProtKB-SubCell"/>
</dbReference>
<dbReference type="PANTHER" id="PTHR21452:SF4">
    <property type="entry name" value="EXPORTIN-6"/>
    <property type="match status" value="1"/>
</dbReference>
<feature type="region of interest" description="Disordered" evidence="8">
    <location>
        <begin position="248"/>
        <end position="268"/>
    </location>
</feature>
<dbReference type="GO" id="GO:0031267">
    <property type="term" value="F:small GTPase binding"/>
    <property type="evidence" value="ECO:0007669"/>
    <property type="project" value="InterPro"/>
</dbReference>
<name>A0A194QT65_PAPMA</name>
<dbReference type="Pfam" id="PF08389">
    <property type="entry name" value="Xpo1"/>
    <property type="match status" value="1"/>
</dbReference>
<evidence type="ECO:0000256" key="4">
    <source>
        <dbReference type="ARBA" id="ARBA00022448"/>
    </source>
</evidence>
<dbReference type="PROSITE" id="PS50166">
    <property type="entry name" value="IMPORTIN_B_NT"/>
    <property type="match status" value="1"/>
</dbReference>
<evidence type="ECO:0000256" key="2">
    <source>
        <dbReference type="ARBA" id="ARBA00004496"/>
    </source>
</evidence>
<dbReference type="InParanoid" id="A0A194QT65"/>
<accession>A0A194QT65</accession>
<dbReference type="PANTHER" id="PTHR21452">
    <property type="entry name" value="EXPORTIN-6"/>
    <property type="match status" value="1"/>
</dbReference>
<dbReference type="GO" id="GO:0005049">
    <property type="term" value="F:nuclear export signal receptor activity"/>
    <property type="evidence" value="ECO:0007669"/>
    <property type="project" value="InterPro"/>
</dbReference>
<evidence type="ECO:0000256" key="1">
    <source>
        <dbReference type="ARBA" id="ARBA00004123"/>
    </source>
</evidence>
<evidence type="ECO:0000259" key="9">
    <source>
        <dbReference type="PROSITE" id="PS50166"/>
    </source>
</evidence>
<evidence type="ECO:0000256" key="6">
    <source>
        <dbReference type="ARBA" id="ARBA00022927"/>
    </source>
</evidence>
<protein>
    <submittedName>
        <fullName evidence="10">Exportin-6</fullName>
    </submittedName>
</protein>
<keyword evidence="4" id="KW-0813">Transport</keyword>
<evidence type="ECO:0000256" key="3">
    <source>
        <dbReference type="ARBA" id="ARBA00009466"/>
    </source>
</evidence>
<evidence type="ECO:0000256" key="7">
    <source>
        <dbReference type="ARBA" id="ARBA00023242"/>
    </source>
</evidence>
<feature type="domain" description="Importin N-terminal" evidence="9">
    <location>
        <begin position="80"/>
        <end position="146"/>
    </location>
</feature>
<dbReference type="GO" id="GO:0006611">
    <property type="term" value="P:protein export from nucleus"/>
    <property type="evidence" value="ECO:0007669"/>
    <property type="project" value="InterPro"/>
</dbReference>
<dbReference type="Gene3D" id="1.25.10.10">
    <property type="entry name" value="Leucine-rich Repeat Variant"/>
    <property type="match status" value="1"/>
</dbReference>
<dbReference type="InterPro" id="IPR011989">
    <property type="entry name" value="ARM-like"/>
</dbReference>
<dbReference type="STRING" id="76193.A0A194QT65"/>